<dbReference type="Pfam" id="PF12161">
    <property type="entry name" value="HsdM_N"/>
    <property type="match status" value="1"/>
</dbReference>
<dbReference type="GO" id="GO:0032259">
    <property type="term" value="P:methylation"/>
    <property type="evidence" value="ECO:0007669"/>
    <property type="project" value="UniProtKB-KW"/>
</dbReference>
<keyword evidence="11" id="KW-0378">Hydrolase</keyword>
<dbReference type="Gene3D" id="1.20.1260.30">
    <property type="match status" value="1"/>
</dbReference>
<dbReference type="EMBL" id="RCZI01000002">
    <property type="protein sequence ID" value="TPG29202.1"/>
    <property type="molecule type" value="Genomic_DNA"/>
</dbReference>
<keyword evidence="6" id="KW-0680">Restriction system</keyword>
<dbReference type="Proteomes" id="UP000319212">
    <property type="component" value="Unassembled WGS sequence"/>
</dbReference>
<evidence type="ECO:0000256" key="7">
    <source>
        <dbReference type="ARBA" id="ARBA00047942"/>
    </source>
</evidence>
<dbReference type="OrthoDB" id="9784823at2"/>
<dbReference type="GO" id="GO:0009307">
    <property type="term" value="P:DNA restriction-modification system"/>
    <property type="evidence" value="ECO:0007669"/>
    <property type="project" value="UniProtKB-KW"/>
</dbReference>
<evidence type="ECO:0000256" key="1">
    <source>
        <dbReference type="ARBA" id="ARBA00006594"/>
    </source>
</evidence>
<dbReference type="InterPro" id="IPR038333">
    <property type="entry name" value="T1MK-like_N_sf"/>
</dbReference>
<evidence type="ECO:0000256" key="3">
    <source>
        <dbReference type="ARBA" id="ARBA00022603"/>
    </source>
</evidence>
<keyword evidence="5" id="KW-0949">S-adenosyl-L-methionine</keyword>
<comment type="catalytic activity">
    <reaction evidence="7">
        <text>a 2'-deoxyadenosine in DNA + S-adenosyl-L-methionine = an N(6)-methyl-2'-deoxyadenosine in DNA + S-adenosyl-L-homocysteine + H(+)</text>
        <dbReference type="Rhea" id="RHEA:15197"/>
        <dbReference type="Rhea" id="RHEA-COMP:12418"/>
        <dbReference type="Rhea" id="RHEA-COMP:12419"/>
        <dbReference type="ChEBI" id="CHEBI:15378"/>
        <dbReference type="ChEBI" id="CHEBI:57856"/>
        <dbReference type="ChEBI" id="CHEBI:59789"/>
        <dbReference type="ChEBI" id="CHEBI:90615"/>
        <dbReference type="ChEBI" id="CHEBI:90616"/>
        <dbReference type="EC" id="2.1.1.72"/>
    </reaction>
</comment>
<sequence>MPQHHRKKLTLSQLETFLLRASDILRGNMDASEYKEYLFGMLFLKRLSDQFTADRSELLKELEASGASPKVVQAKLNMKRSPHYSFWVPERARWVLDEAITLDNGQQFRGLMHTKQSVGEMVNKALAAIEEENSESLAGVLKPINFVHTKGDKKRVLPDDKIVELIAHFSTIRLATDDFEFPDLLGAGYEYLIKYFADSAGKKGGEFYTPAPVVRLLVQLLEPLEGMAVSDPTAGSGGMLIQTGGYVEESGGDPKRLALYGQELSGTTWAICKMNMILHGYRSADIRNEDTLKAPAHVENGELMKFDRVLANPPFSQNYGRSGMQFPERFHTFMPETGKKADLMFVQHIIATLADRGKAAVVMPHGVLFRGGPEKEARKRIIEAGHLDAVIGLPPGLFYGTGIPACVLVLSKKAANTRTDILFVNADLEFQENKNQNSLRPEDIEKIAHVYHERLTEEGYSRRVPVEECLAKEFNLNIRRYVDNSPPPEPQDVRAHIQGGIPCQEVEALALYWSNYPGLRAKLFTASSCGPAYFDFVPALQAEKSSAREFVRTDAGVRETNARLHVKLEGWWRTSVGELRNLPALGSYAPLRKKFAQSLEDTLVPLGLLNKFQVRGAFAEFSSKLAADFKSVCSSGWNADLIPADTILMAHFPDVLQELRANQERIATLQGLFEAAKGDESEEEAEIDLDSLVFDPAEPVLSKPVLDAIKGRKKELAELKKQAKSVKGKSVQLAAEIARWDALLLGHAAKADELRQAKEFVRAMEKTRDQLVDRARDEISAAEAERLILTRWMEALGQCFEDRLQAHVGLLVDRLAVLWSKYAVTLLDLISRQKAGALKLADFLREYGYE</sequence>
<dbReference type="InterPro" id="IPR022749">
    <property type="entry name" value="D12N6_MeTrfase_N"/>
</dbReference>
<evidence type="ECO:0000259" key="10">
    <source>
        <dbReference type="Pfam" id="PF12161"/>
    </source>
</evidence>
<feature type="domain" description="N6 adenine-specific DNA methyltransferase N-terminal" evidence="10">
    <location>
        <begin position="14"/>
        <end position="169"/>
    </location>
</feature>
<dbReference type="GO" id="GO:0004519">
    <property type="term" value="F:endonuclease activity"/>
    <property type="evidence" value="ECO:0007669"/>
    <property type="project" value="UniProtKB-KW"/>
</dbReference>
<keyword evidence="11" id="KW-0255">Endonuclease</keyword>
<dbReference type="Pfam" id="PF02384">
    <property type="entry name" value="N6_Mtase"/>
    <property type="match status" value="1"/>
</dbReference>
<dbReference type="GO" id="GO:0003677">
    <property type="term" value="F:DNA binding"/>
    <property type="evidence" value="ECO:0007669"/>
    <property type="project" value="InterPro"/>
</dbReference>
<keyword evidence="8" id="KW-0175">Coiled coil</keyword>
<evidence type="ECO:0000256" key="5">
    <source>
        <dbReference type="ARBA" id="ARBA00022691"/>
    </source>
</evidence>
<evidence type="ECO:0000256" key="6">
    <source>
        <dbReference type="ARBA" id="ARBA00022747"/>
    </source>
</evidence>
<dbReference type="PRINTS" id="PR00507">
    <property type="entry name" value="N12N6MTFRASE"/>
</dbReference>
<evidence type="ECO:0000259" key="9">
    <source>
        <dbReference type="Pfam" id="PF02384"/>
    </source>
</evidence>
<dbReference type="InterPro" id="IPR029063">
    <property type="entry name" value="SAM-dependent_MTases_sf"/>
</dbReference>
<feature type="coiled-coil region" evidence="8">
    <location>
        <begin position="709"/>
        <end position="736"/>
    </location>
</feature>
<accession>A0A502DXQ7</accession>
<keyword evidence="4" id="KW-0808">Transferase</keyword>
<dbReference type="Gene3D" id="3.40.50.150">
    <property type="entry name" value="Vaccinia Virus protein VP39"/>
    <property type="match status" value="1"/>
</dbReference>
<evidence type="ECO:0000256" key="2">
    <source>
        <dbReference type="ARBA" id="ARBA00011900"/>
    </source>
</evidence>
<dbReference type="InterPro" id="IPR051537">
    <property type="entry name" value="DNA_Adenine_Mtase"/>
</dbReference>
<protein>
    <recommendedName>
        <fullName evidence="2">site-specific DNA-methyltransferase (adenine-specific)</fullName>
        <ecNumber evidence="2">2.1.1.72</ecNumber>
    </recommendedName>
</protein>
<dbReference type="GO" id="GO:0009007">
    <property type="term" value="F:site-specific DNA-methyltransferase (adenine-specific) activity"/>
    <property type="evidence" value="ECO:0007669"/>
    <property type="project" value="UniProtKB-EC"/>
</dbReference>
<feature type="domain" description="DNA methylase adenine-specific" evidence="9">
    <location>
        <begin position="183"/>
        <end position="485"/>
    </location>
</feature>
<proteinExistence type="inferred from homology"/>
<keyword evidence="11" id="KW-0540">Nuclease</keyword>
<dbReference type="GO" id="GO:0008170">
    <property type="term" value="F:N-methyltransferase activity"/>
    <property type="evidence" value="ECO:0007669"/>
    <property type="project" value="InterPro"/>
</dbReference>
<organism evidence="11 12">
    <name type="scientific">Variovorax guangxiensis</name>
    <dbReference type="NCBI Taxonomy" id="1775474"/>
    <lineage>
        <taxon>Bacteria</taxon>
        <taxon>Pseudomonadati</taxon>
        <taxon>Pseudomonadota</taxon>
        <taxon>Betaproteobacteria</taxon>
        <taxon>Burkholderiales</taxon>
        <taxon>Comamonadaceae</taxon>
        <taxon>Variovorax</taxon>
    </lineage>
</organism>
<dbReference type="AlphaFoldDB" id="A0A502DXQ7"/>
<reference evidence="11 12" key="1">
    <citation type="journal article" date="2019" name="Environ. Microbiol.">
        <title>Species interactions and distinct microbial communities in high Arctic permafrost affected cryosols are associated with the CH4 and CO2 gas fluxes.</title>
        <authorList>
            <person name="Altshuler I."/>
            <person name="Hamel J."/>
            <person name="Turney S."/>
            <person name="Magnuson E."/>
            <person name="Levesque R."/>
            <person name="Greer C."/>
            <person name="Whyte L.G."/>
        </authorList>
    </citation>
    <scope>NUCLEOTIDE SEQUENCE [LARGE SCALE GENOMIC DNA]</scope>
    <source>
        <strain evidence="11 12">S06.C</strain>
    </source>
</reference>
<dbReference type="EC" id="2.1.1.72" evidence="2"/>
<dbReference type="PANTHER" id="PTHR42933">
    <property type="entry name" value="SLR6095 PROTEIN"/>
    <property type="match status" value="1"/>
</dbReference>
<evidence type="ECO:0000313" key="12">
    <source>
        <dbReference type="Proteomes" id="UP000319212"/>
    </source>
</evidence>
<name>A0A502DXQ7_9BURK</name>
<gene>
    <name evidence="11" type="ORF">EAH82_10655</name>
</gene>
<dbReference type="PANTHER" id="PTHR42933:SF3">
    <property type="entry name" value="TYPE I RESTRICTION ENZYME MJAVIII METHYLASE SUBUNIT"/>
    <property type="match status" value="1"/>
</dbReference>
<evidence type="ECO:0000313" key="11">
    <source>
        <dbReference type="EMBL" id="TPG29202.1"/>
    </source>
</evidence>
<evidence type="ECO:0000256" key="4">
    <source>
        <dbReference type="ARBA" id="ARBA00022679"/>
    </source>
</evidence>
<dbReference type="InterPro" id="IPR003356">
    <property type="entry name" value="DNA_methylase_A-5"/>
</dbReference>
<keyword evidence="3" id="KW-0489">Methyltransferase</keyword>
<comment type="caution">
    <text evidence="11">The sequence shown here is derived from an EMBL/GenBank/DDBJ whole genome shotgun (WGS) entry which is preliminary data.</text>
</comment>
<dbReference type="SUPFAM" id="SSF53335">
    <property type="entry name" value="S-adenosyl-L-methionine-dependent methyltransferases"/>
    <property type="match status" value="1"/>
</dbReference>
<comment type="similarity">
    <text evidence="1">Belongs to the N(4)/N(6)-methyltransferase family.</text>
</comment>
<evidence type="ECO:0000256" key="8">
    <source>
        <dbReference type="SAM" id="Coils"/>
    </source>
</evidence>